<dbReference type="InterPro" id="IPR013783">
    <property type="entry name" value="Ig-like_fold"/>
</dbReference>
<evidence type="ECO:0000259" key="6">
    <source>
        <dbReference type="PROSITE" id="PS51829"/>
    </source>
</evidence>
<name>A0A926JSM6_9FLAO</name>
<keyword evidence="8" id="KW-1185">Reference proteome</keyword>
<organism evidence="7 8">
    <name type="scientific">Sinomicrobium weinanense</name>
    <dbReference type="NCBI Taxonomy" id="2842200"/>
    <lineage>
        <taxon>Bacteria</taxon>
        <taxon>Pseudomonadati</taxon>
        <taxon>Bacteroidota</taxon>
        <taxon>Flavobacteriia</taxon>
        <taxon>Flavobacteriales</taxon>
        <taxon>Flavobacteriaceae</taxon>
        <taxon>Sinomicrobium</taxon>
    </lineage>
</organism>
<evidence type="ECO:0000256" key="4">
    <source>
        <dbReference type="SAM" id="SignalP"/>
    </source>
</evidence>
<dbReference type="InterPro" id="IPR001590">
    <property type="entry name" value="Peptidase_M12B"/>
</dbReference>
<dbReference type="Pfam" id="PF13583">
    <property type="entry name" value="Reprolysin_4"/>
    <property type="match status" value="1"/>
</dbReference>
<keyword evidence="1" id="KW-0645">Protease</keyword>
<feature type="signal peptide" evidence="4">
    <location>
        <begin position="1"/>
        <end position="20"/>
    </location>
</feature>
<evidence type="ECO:0000259" key="5">
    <source>
        <dbReference type="PROSITE" id="PS50215"/>
    </source>
</evidence>
<dbReference type="Pfam" id="PF01483">
    <property type="entry name" value="P_proprotein"/>
    <property type="match status" value="1"/>
</dbReference>
<proteinExistence type="predicted"/>
<keyword evidence="2 4" id="KW-0732">Signal</keyword>
<dbReference type="SUPFAM" id="SSF55486">
    <property type="entry name" value="Metalloproteases ('zincins'), catalytic domain"/>
    <property type="match status" value="1"/>
</dbReference>
<comment type="caution">
    <text evidence="7">The sequence shown here is derived from an EMBL/GenBank/DDBJ whole genome shotgun (WGS) entry which is preliminary data.</text>
</comment>
<dbReference type="InterPro" id="IPR024079">
    <property type="entry name" value="MetalloPept_cat_dom_sf"/>
</dbReference>
<dbReference type="NCBIfam" id="TIGR04183">
    <property type="entry name" value="Por_Secre_tail"/>
    <property type="match status" value="1"/>
</dbReference>
<dbReference type="InterPro" id="IPR036116">
    <property type="entry name" value="FN3_sf"/>
</dbReference>
<dbReference type="GO" id="GO:0006508">
    <property type="term" value="P:proteolysis"/>
    <property type="evidence" value="ECO:0007669"/>
    <property type="project" value="UniProtKB-KW"/>
</dbReference>
<evidence type="ECO:0000313" key="8">
    <source>
        <dbReference type="Proteomes" id="UP000653730"/>
    </source>
</evidence>
<dbReference type="InterPro" id="IPR008979">
    <property type="entry name" value="Galactose-bd-like_sf"/>
</dbReference>
<evidence type="ECO:0000313" key="7">
    <source>
        <dbReference type="EMBL" id="MBC9796753.1"/>
    </source>
</evidence>
<dbReference type="Pfam" id="PF18962">
    <property type="entry name" value="Por_Secre_tail"/>
    <property type="match status" value="1"/>
</dbReference>
<sequence length="1232" mass="133188">MEKPLLSFILLFFLTVSAYAQKTPWEKATLTHKPASYLRAGTRAEGFRLDLQSLKQELGSTSSARTAMRSSARKVISFPARDGRMEDFEVREVSTLSNGLARKYPGIRSYSGASVKDPGTRIRFSVDKLGFHAAIYGKTDTYYINPGEQDKDIYFMASRKSFSPYDRAFECLVRESAEANAMGRKLSSSKKGPDDGKIRTFRLALACTGEFAQYHINAAEANDSTEAVKKAVVLSAMNTIMTRVNGIYERDMSLTMQLIDNNDELIFLDPDTDRMTNDDGNTLIDEIQAIIDSITGSSNYDIGHVFSTGGGGIASLNSPCTPSKARGVTGKPTPVGDPFAIDFVAHEMGHQFGATHTFNNYCNNNRTNATAVEPGSGSTIMAYAGICPPNIQNNSDAYFHAVSIAQMWENITAGNSTCATLENTGNNAPSADAGANYTIPAGTPFVLTGTATDPDGDMLTYTWEQIDNQIHGDYPTPGLEGGPVFRSYAPKSEPKRYFPRLSDILAGHLFTTWEVLPEVNRELNFSFLARDNHPNGGQTARDDMRIAVSSDAGPFVVTSQNTEDTLTAGDTETVTWDVAGTNTGSIAAETVDILLFTDENFSGSTILASAVPNNGSARVIIPGGIATDKARIMVKPVNGIFFAINTADLTIVESDFVLDFQTLSQKACTTDEAGYSFVYQTFSGFGEETGFSVTDAPAGLDITFSPASATVDGTEVNVSITNISDIPSGEYDFTVTGTAGNQTREVPLHLQVYETNTNPVILTSPADGAEELRPALGIVLNWEETPNADSYEIQLSTESDFTSILETASVAFPTYQPENLENDQIYYWRVKPENPCGDGTYSDPFSFSTLTTGCSTYTSNETVVIPKAGASTVTSSITITDDDIITGGISLSLNISHTYVSDLTINLTSPEGTTVLILSEICGEAQNISAVFSDTGVPIDCNNNPAIGGTVRPMEALTGFRGESLKGTWTLSVTDKHDQDGGSINSFSISRCPTPANDNFRIKVTDESCKGTNDGKIELQAETAMHYQIAFNGNGTNISEGFTDTWQAGNLQPGTYSMCITIADNTTYKQCFDVTVAESGDLSVYSLVNNRTNTVELQLNGSSLYTIALNGTTTQTTDNTVSLDLASGKNTLMVKTDKPCQGIYKEDIYIAPDDVVIYPNPFTDSARVYIGSNITGDLHISVYTLSGRLICAKKHWDVSEDIDLRLSFLSPGIYLVKVQGKDIRKVHKIIKQ</sequence>
<feature type="domain" description="Peptidase M12B" evidence="5">
    <location>
        <begin position="312"/>
        <end position="423"/>
    </location>
</feature>
<dbReference type="RefSeq" id="WP_187965895.1">
    <property type="nucleotide sequence ID" value="NZ_JACVDC010000035.1"/>
</dbReference>
<dbReference type="GO" id="GO:0004252">
    <property type="term" value="F:serine-type endopeptidase activity"/>
    <property type="evidence" value="ECO:0007669"/>
    <property type="project" value="InterPro"/>
</dbReference>
<evidence type="ECO:0000256" key="2">
    <source>
        <dbReference type="ARBA" id="ARBA00022729"/>
    </source>
</evidence>
<reference evidence="7 8" key="1">
    <citation type="submission" date="2020-09" db="EMBL/GenBank/DDBJ databases">
        <title>Sinomicrobium weinanense sp. nov., a halophilic bacteria isolated from saline-alkali soil.</title>
        <authorList>
            <person name="Wu P."/>
            <person name="Ren H."/>
            <person name="Mei Y."/>
            <person name="Liang Y."/>
            <person name="Chen Z."/>
        </authorList>
    </citation>
    <scope>NUCLEOTIDE SEQUENCE [LARGE SCALE GENOMIC DNA]</scope>
    <source>
        <strain evidence="7 8">FJxs</strain>
    </source>
</reference>
<dbReference type="EMBL" id="JACVDC010000035">
    <property type="protein sequence ID" value="MBC9796753.1"/>
    <property type="molecule type" value="Genomic_DNA"/>
</dbReference>
<protein>
    <submittedName>
        <fullName evidence="7">Proprotein convertase P-domain-containing protein</fullName>
    </submittedName>
</protein>
<evidence type="ECO:0000256" key="1">
    <source>
        <dbReference type="ARBA" id="ARBA00022670"/>
    </source>
</evidence>
<dbReference type="Proteomes" id="UP000653730">
    <property type="component" value="Unassembled WGS sequence"/>
</dbReference>
<dbReference type="InterPro" id="IPR002884">
    <property type="entry name" value="P_dom"/>
</dbReference>
<keyword evidence="3" id="KW-0378">Hydrolase</keyword>
<feature type="chain" id="PRO_5036768246" evidence="4">
    <location>
        <begin position="21"/>
        <end position="1232"/>
    </location>
</feature>
<dbReference type="AlphaFoldDB" id="A0A926JSM6"/>
<dbReference type="SUPFAM" id="SSF49785">
    <property type="entry name" value="Galactose-binding domain-like"/>
    <property type="match status" value="1"/>
</dbReference>
<dbReference type="Gene3D" id="3.40.390.10">
    <property type="entry name" value="Collagenase (Catalytic Domain)"/>
    <property type="match status" value="1"/>
</dbReference>
<gene>
    <name evidence="7" type="ORF">IBL28_12290</name>
</gene>
<dbReference type="PROSITE" id="PS50215">
    <property type="entry name" value="ADAM_MEPRO"/>
    <property type="match status" value="1"/>
</dbReference>
<dbReference type="Gene3D" id="2.60.120.260">
    <property type="entry name" value="Galactose-binding domain-like"/>
    <property type="match status" value="2"/>
</dbReference>
<feature type="domain" description="P/Homo B" evidence="6">
    <location>
        <begin position="847"/>
        <end position="997"/>
    </location>
</feature>
<dbReference type="PROSITE" id="PS51829">
    <property type="entry name" value="P_HOMO_B"/>
    <property type="match status" value="1"/>
</dbReference>
<evidence type="ECO:0000256" key="3">
    <source>
        <dbReference type="ARBA" id="ARBA00022801"/>
    </source>
</evidence>
<dbReference type="InterPro" id="IPR026444">
    <property type="entry name" value="Secre_tail"/>
</dbReference>
<accession>A0A926JSM6</accession>
<dbReference type="Gene3D" id="2.60.40.10">
    <property type="entry name" value="Immunoglobulins"/>
    <property type="match status" value="2"/>
</dbReference>
<dbReference type="GO" id="GO:0004222">
    <property type="term" value="F:metalloendopeptidase activity"/>
    <property type="evidence" value="ECO:0007669"/>
    <property type="project" value="InterPro"/>
</dbReference>
<dbReference type="SUPFAM" id="SSF49265">
    <property type="entry name" value="Fibronectin type III"/>
    <property type="match status" value="1"/>
</dbReference>